<feature type="non-terminal residue" evidence="2">
    <location>
        <position position="1"/>
    </location>
</feature>
<dbReference type="EMBL" id="CAJVPS010055859">
    <property type="protein sequence ID" value="CAG8776266.1"/>
    <property type="molecule type" value="Genomic_DNA"/>
</dbReference>
<feature type="region of interest" description="Disordered" evidence="1">
    <location>
        <begin position="1"/>
        <end position="50"/>
    </location>
</feature>
<name>A0A9N9JE06_9GLOM</name>
<feature type="non-terminal residue" evidence="2">
    <location>
        <position position="50"/>
    </location>
</feature>
<dbReference type="AlphaFoldDB" id="A0A9N9JE06"/>
<gene>
    <name evidence="2" type="ORF">ALEPTO_LOCUS14419</name>
</gene>
<evidence type="ECO:0000313" key="2">
    <source>
        <dbReference type="EMBL" id="CAG8776266.1"/>
    </source>
</evidence>
<reference evidence="2" key="1">
    <citation type="submission" date="2021-06" db="EMBL/GenBank/DDBJ databases">
        <authorList>
            <person name="Kallberg Y."/>
            <person name="Tangrot J."/>
            <person name="Rosling A."/>
        </authorList>
    </citation>
    <scope>NUCLEOTIDE SEQUENCE</scope>
    <source>
        <strain evidence="2">FL130A</strain>
    </source>
</reference>
<feature type="compositionally biased region" description="Basic and acidic residues" evidence="1">
    <location>
        <begin position="15"/>
        <end position="50"/>
    </location>
</feature>
<organism evidence="2 3">
    <name type="scientific">Ambispora leptoticha</name>
    <dbReference type="NCBI Taxonomy" id="144679"/>
    <lineage>
        <taxon>Eukaryota</taxon>
        <taxon>Fungi</taxon>
        <taxon>Fungi incertae sedis</taxon>
        <taxon>Mucoromycota</taxon>
        <taxon>Glomeromycotina</taxon>
        <taxon>Glomeromycetes</taxon>
        <taxon>Archaeosporales</taxon>
        <taxon>Ambisporaceae</taxon>
        <taxon>Ambispora</taxon>
    </lineage>
</organism>
<keyword evidence="3" id="KW-1185">Reference proteome</keyword>
<accession>A0A9N9JE06</accession>
<comment type="caution">
    <text evidence="2">The sequence shown here is derived from an EMBL/GenBank/DDBJ whole genome shotgun (WGS) entry which is preliminary data.</text>
</comment>
<sequence>ISKERENIQKNSNSPRKETPEEHLNKKEKTPENDKDKNTGKEAKARKELV</sequence>
<proteinExistence type="predicted"/>
<evidence type="ECO:0000313" key="3">
    <source>
        <dbReference type="Proteomes" id="UP000789508"/>
    </source>
</evidence>
<evidence type="ECO:0000256" key="1">
    <source>
        <dbReference type="SAM" id="MobiDB-lite"/>
    </source>
</evidence>
<protein>
    <submittedName>
        <fullName evidence="2">11137_t:CDS:1</fullName>
    </submittedName>
</protein>
<dbReference type="Proteomes" id="UP000789508">
    <property type="component" value="Unassembled WGS sequence"/>
</dbReference>